<comment type="caution">
    <text evidence="2">The sequence shown here is derived from an EMBL/GenBank/DDBJ whole genome shotgun (WGS) entry which is preliminary data.</text>
</comment>
<dbReference type="PANTHER" id="PTHR33223:SF6">
    <property type="entry name" value="CCHC-TYPE DOMAIN-CONTAINING PROTEIN"/>
    <property type="match status" value="1"/>
</dbReference>
<dbReference type="Pfam" id="PF03732">
    <property type="entry name" value="Retrotrans_gag"/>
    <property type="match status" value="1"/>
</dbReference>
<dbReference type="InterPro" id="IPR005162">
    <property type="entry name" value="Retrotrans_gag_dom"/>
</dbReference>
<sequence length="187" mass="21413">MFQMFQIMGQLSGMPAEDLHLHLRLFMEVNDSFKLPRVSKDALRLKLFLYSLRDHARAWLNSLPPGSVSIWKELAKYFLIKYFPPSQQPSQFDIIVCVYCGDGHTFEDFPSNPKSIYYVENQHQNRNGPEVETLIVQSPVPMTPTKVQSQQSSLEESTPMVNVEPTLPPISCPIEVKALPPPYLQTF</sequence>
<protein>
    <submittedName>
        <fullName evidence="2">Protein FAR1-RELATED SEQUENCE 5-like</fullName>
    </submittedName>
</protein>
<proteinExistence type="predicted"/>
<dbReference type="AlphaFoldDB" id="A0A5B6VND5"/>
<evidence type="ECO:0000259" key="1">
    <source>
        <dbReference type="Pfam" id="PF03732"/>
    </source>
</evidence>
<name>A0A5B6VND5_9ROSI</name>
<feature type="domain" description="Retrotransposon gag" evidence="1">
    <location>
        <begin position="46"/>
        <end position="88"/>
    </location>
</feature>
<evidence type="ECO:0000313" key="3">
    <source>
        <dbReference type="Proteomes" id="UP000325315"/>
    </source>
</evidence>
<accession>A0A5B6VND5</accession>
<keyword evidence="3" id="KW-1185">Reference proteome</keyword>
<dbReference type="Proteomes" id="UP000325315">
    <property type="component" value="Unassembled WGS sequence"/>
</dbReference>
<evidence type="ECO:0000313" key="2">
    <source>
        <dbReference type="EMBL" id="KAA3470681.1"/>
    </source>
</evidence>
<organism evidence="2 3">
    <name type="scientific">Gossypium australe</name>
    <dbReference type="NCBI Taxonomy" id="47621"/>
    <lineage>
        <taxon>Eukaryota</taxon>
        <taxon>Viridiplantae</taxon>
        <taxon>Streptophyta</taxon>
        <taxon>Embryophyta</taxon>
        <taxon>Tracheophyta</taxon>
        <taxon>Spermatophyta</taxon>
        <taxon>Magnoliopsida</taxon>
        <taxon>eudicotyledons</taxon>
        <taxon>Gunneridae</taxon>
        <taxon>Pentapetalae</taxon>
        <taxon>rosids</taxon>
        <taxon>malvids</taxon>
        <taxon>Malvales</taxon>
        <taxon>Malvaceae</taxon>
        <taxon>Malvoideae</taxon>
        <taxon>Gossypium</taxon>
    </lineage>
</organism>
<reference evidence="3" key="1">
    <citation type="journal article" date="2019" name="Plant Biotechnol. J.">
        <title>Genome sequencing of the Australian wild diploid species Gossypium australe highlights disease resistance and delayed gland morphogenesis.</title>
        <authorList>
            <person name="Cai Y."/>
            <person name="Cai X."/>
            <person name="Wang Q."/>
            <person name="Wang P."/>
            <person name="Zhang Y."/>
            <person name="Cai C."/>
            <person name="Xu Y."/>
            <person name="Wang K."/>
            <person name="Zhou Z."/>
            <person name="Wang C."/>
            <person name="Geng S."/>
            <person name="Li B."/>
            <person name="Dong Q."/>
            <person name="Hou Y."/>
            <person name="Wang H."/>
            <person name="Ai P."/>
            <person name="Liu Z."/>
            <person name="Yi F."/>
            <person name="Sun M."/>
            <person name="An G."/>
            <person name="Cheng J."/>
            <person name="Zhang Y."/>
            <person name="Shi Q."/>
            <person name="Xie Y."/>
            <person name="Shi X."/>
            <person name="Chang Y."/>
            <person name="Huang F."/>
            <person name="Chen Y."/>
            <person name="Hong S."/>
            <person name="Mi L."/>
            <person name="Sun Q."/>
            <person name="Zhang L."/>
            <person name="Zhou B."/>
            <person name="Peng R."/>
            <person name="Zhang X."/>
            <person name="Liu F."/>
        </authorList>
    </citation>
    <scope>NUCLEOTIDE SEQUENCE [LARGE SCALE GENOMIC DNA]</scope>
    <source>
        <strain evidence="3">cv. PA1801</strain>
    </source>
</reference>
<dbReference type="EMBL" id="SMMG02000006">
    <property type="protein sequence ID" value="KAA3470681.1"/>
    <property type="molecule type" value="Genomic_DNA"/>
</dbReference>
<gene>
    <name evidence="2" type="ORF">EPI10_016370</name>
</gene>
<dbReference type="OrthoDB" id="999762at2759"/>
<dbReference type="PANTHER" id="PTHR33223">
    <property type="entry name" value="CCHC-TYPE DOMAIN-CONTAINING PROTEIN"/>
    <property type="match status" value="1"/>
</dbReference>